<keyword evidence="1" id="KW-0812">Transmembrane</keyword>
<dbReference type="EMBL" id="CP011110">
    <property type="protein sequence ID" value="AKA26493.1"/>
    <property type="molecule type" value="Genomic_DNA"/>
</dbReference>
<dbReference type="KEGG" id="pcz:PCL1606_50460"/>
<dbReference type="OrthoDB" id="7024708at2"/>
<name>A0A0D5Y586_9PSED</name>
<organism evidence="2 3">
    <name type="scientific">Pseudomonas chlororaphis</name>
    <dbReference type="NCBI Taxonomy" id="587753"/>
    <lineage>
        <taxon>Bacteria</taxon>
        <taxon>Pseudomonadati</taxon>
        <taxon>Pseudomonadota</taxon>
        <taxon>Gammaproteobacteria</taxon>
        <taxon>Pseudomonadales</taxon>
        <taxon>Pseudomonadaceae</taxon>
        <taxon>Pseudomonas</taxon>
    </lineage>
</organism>
<dbReference type="AlphaFoldDB" id="A0A0D5Y586"/>
<dbReference type="PATRIC" id="fig|587753.10.peg.5038"/>
<dbReference type="RefSeq" id="WP_044461344.1">
    <property type="nucleotide sequence ID" value="NZ_CP011110.1"/>
</dbReference>
<dbReference type="Proteomes" id="UP000032748">
    <property type="component" value="Chromosome"/>
</dbReference>
<keyword evidence="1" id="KW-0472">Membrane</keyword>
<proteinExistence type="predicted"/>
<accession>A0A0D5Y586</accession>
<evidence type="ECO:0000313" key="2">
    <source>
        <dbReference type="EMBL" id="AKA26493.1"/>
    </source>
</evidence>
<evidence type="ECO:0000313" key="3">
    <source>
        <dbReference type="Proteomes" id="UP000032748"/>
    </source>
</evidence>
<reference evidence="2 3" key="1">
    <citation type="journal article" date="2015" name="Mol. Plant Microbe Interact.">
        <title>Comparative Genomic Analysis of Pseudomonas chlororaphis PCL1606 Reveals New Insight into Antifungal Compounds Involved in Biocontrol.</title>
        <authorList>
            <person name="Calderon C.E."/>
            <person name="Ramos C."/>
            <person name="de Vicente A."/>
            <person name="Cazorla F.M."/>
        </authorList>
    </citation>
    <scope>NUCLEOTIDE SEQUENCE [LARGE SCALE GENOMIC DNA]</scope>
    <source>
        <strain evidence="2 3">PCL1606</strain>
    </source>
</reference>
<protein>
    <submittedName>
        <fullName evidence="2">Uncharacterized protein</fullName>
    </submittedName>
</protein>
<evidence type="ECO:0000256" key="1">
    <source>
        <dbReference type="SAM" id="Phobius"/>
    </source>
</evidence>
<sequence>MAFKNMNLVLVYYTRFLFFCTCKFPKLFTYRFRNHFFYYSMELRARKKSTAVYQRAGLLEGSGEWRSVDIIVPITPDELMSLRKWFHNKEYGYRGEGPESATPHTETAIHPVKEHSYIPFNDTHPDDPSRVSLKTDAFRTCTITTVELPNSVTYLALEFSLNASHQKKLFNIDTSHIYDYQAFQTINPFSKNFRIIHSTHYVDKQLAQGVNRIVGDAHLASKKLFRIWGISTEPRTRITTARLKSAQSGQYIDAGISDYDHYSLISRYPGAQYNHYSAEASNADYVYDFSSVLNLDAFFIDTFVDPDGIKNYLADYLNLSLIKEAWCCYNQCRDSVNPILSRINQNTSETLQTLLEAHIQIERIEEKIEALIAFTKQHYCQVFCAEAEAGLQTLIEKVELLKKRVAQRKSLSNDQVQFENLKFNRFYSWIVGGLALLQVVLAAIVIDWSQALQSNNPVLNNLKALLRWLQG</sequence>
<keyword evidence="1" id="KW-1133">Transmembrane helix</keyword>
<gene>
    <name evidence="2" type="ORF">PCL1606_50460</name>
</gene>
<feature type="transmembrane region" description="Helical" evidence="1">
    <location>
        <begin position="426"/>
        <end position="446"/>
    </location>
</feature>